<dbReference type="Proteomes" id="UP000276260">
    <property type="component" value="Unassembled WGS sequence"/>
</dbReference>
<feature type="domain" description="HemY N-terminal" evidence="11">
    <location>
        <begin position="26"/>
        <end position="132"/>
    </location>
</feature>
<evidence type="ECO:0000313" key="13">
    <source>
        <dbReference type="Proteomes" id="UP000276260"/>
    </source>
</evidence>
<keyword evidence="4" id="KW-1003">Cell membrane</keyword>
<keyword evidence="9" id="KW-0627">Porphyrin biosynthesis</keyword>
<name>A0A3P3QCZ0_9GAMM</name>
<keyword evidence="5" id="KW-0997">Cell inner membrane</keyword>
<keyword evidence="8 10" id="KW-0472">Membrane</keyword>
<dbReference type="GO" id="GO:0042168">
    <property type="term" value="P:heme metabolic process"/>
    <property type="evidence" value="ECO:0007669"/>
    <property type="project" value="InterPro"/>
</dbReference>
<dbReference type="Pfam" id="PF07219">
    <property type="entry name" value="HemY_N"/>
    <property type="match status" value="1"/>
</dbReference>
<sequence>MIRLLTVVLLLAAAMWLGPWLTQNPGYLMLVLGPWTIEMTLVGFVILLLLSLGLLWLMLRILRPFLGFRNWTLNPFRGRQQRKARLAFEQAALALAAGRFQDAEQYFDRSDAMPEFTMLRQSMACYAALQAGHATKAMQLAEQLDATKAQSCYVKADLLLRQNQAKAALELVQPAMQTPTDAPLLAPLYFQALLAAGHNIEVFHTVLKAIEQKWFSKAQWQALRYQIYPQAIRNLAAQGLFDESNEYWLALPSKERKSMAAVLGRVWAKVKSGQAEQAEKLLVDHLAYSDLPLAWPVLKQIPLKRHVVLLRKQLQHWLRDHQEDAVLYAMLAYCAEQDGEPIQAEMAWQKALQYQPGLKTS</sequence>
<evidence type="ECO:0000256" key="6">
    <source>
        <dbReference type="ARBA" id="ARBA00022692"/>
    </source>
</evidence>
<dbReference type="SUPFAM" id="SSF48452">
    <property type="entry name" value="TPR-like"/>
    <property type="match status" value="1"/>
</dbReference>
<evidence type="ECO:0000256" key="5">
    <source>
        <dbReference type="ARBA" id="ARBA00022519"/>
    </source>
</evidence>
<evidence type="ECO:0000259" key="11">
    <source>
        <dbReference type="Pfam" id="PF07219"/>
    </source>
</evidence>
<gene>
    <name evidence="12" type="ORF">EIK76_17410</name>
</gene>
<organism evidence="12 13">
    <name type="scientific">Rheinheimera mesophila</name>
    <dbReference type="NCBI Taxonomy" id="1547515"/>
    <lineage>
        <taxon>Bacteria</taxon>
        <taxon>Pseudomonadati</taxon>
        <taxon>Pseudomonadota</taxon>
        <taxon>Gammaproteobacteria</taxon>
        <taxon>Chromatiales</taxon>
        <taxon>Chromatiaceae</taxon>
        <taxon>Rheinheimera</taxon>
    </lineage>
</organism>
<evidence type="ECO:0000256" key="1">
    <source>
        <dbReference type="ARBA" id="ARBA00002962"/>
    </source>
</evidence>
<evidence type="ECO:0000256" key="9">
    <source>
        <dbReference type="ARBA" id="ARBA00023244"/>
    </source>
</evidence>
<dbReference type="EMBL" id="RRCF01000012">
    <property type="protein sequence ID" value="RRJ18223.1"/>
    <property type="molecule type" value="Genomic_DNA"/>
</dbReference>
<feature type="transmembrane region" description="Helical" evidence="10">
    <location>
        <begin position="41"/>
        <end position="59"/>
    </location>
</feature>
<evidence type="ECO:0000256" key="8">
    <source>
        <dbReference type="ARBA" id="ARBA00023136"/>
    </source>
</evidence>
<evidence type="ECO:0000256" key="3">
    <source>
        <dbReference type="ARBA" id="ARBA00004744"/>
    </source>
</evidence>
<dbReference type="NCBIfam" id="TIGR00540">
    <property type="entry name" value="TPR_hemY_coli"/>
    <property type="match status" value="1"/>
</dbReference>
<comment type="caution">
    <text evidence="12">The sequence shown here is derived from an EMBL/GenBank/DDBJ whole genome shotgun (WGS) entry which is preliminary data.</text>
</comment>
<dbReference type="Gene3D" id="1.25.40.10">
    <property type="entry name" value="Tetratricopeptide repeat domain"/>
    <property type="match status" value="1"/>
</dbReference>
<evidence type="ECO:0000256" key="4">
    <source>
        <dbReference type="ARBA" id="ARBA00022475"/>
    </source>
</evidence>
<reference evidence="12 13" key="1">
    <citation type="submission" date="2018-11" db="EMBL/GenBank/DDBJ databases">
        <title>Draft genome analysis of Rheinheimera mesophila isolated from an industrial waste site.</title>
        <authorList>
            <person name="Yu Q."/>
            <person name="Qi Y."/>
            <person name="Zhang H."/>
            <person name="Lu Y."/>
            <person name="Pu J."/>
        </authorList>
    </citation>
    <scope>NUCLEOTIDE SEQUENCE [LARGE SCALE GENOMIC DNA]</scope>
    <source>
        <strain evidence="12 13">IITR13</strain>
    </source>
</reference>
<dbReference type="InterPro" id="IPR010817">
    <property type="entry name" value="HemY_N"/>
</dbReference>
<dbReference type="GO" id="GO:0005886">
    <property type="term" value="C:plasma membrane"/>
    <property type="evidence" value="ECO:0007669"/>
    <property type="project" value="UniProtKB-SubCell"/>
</dbReference>
<keyword evidence="13" id="KW-1185">Reference proteome</keyword>
<comment type="pathway">
    <text evidence="3">Porphyrin-containing compound metabolism; protoheme biosynthesis.</text>
</comment>
<dbReference type="OrthoDB" id="5762756at2"/>
<dbReference type="GO" id="GO:0006779">
    <property type="term" value="P:porphyrin-containing compound biosynthetic process"/>
    <property type="evidence" value="ECO:0007669"/>
    <property type="project" value="UniProtKB-KW"/>
</dbReference>
<dbReference type="InterPro" id="IPR011990">
    <property type="entry name" value="TPR-like_helical_dom_sf"/>
</dbReference>
<dbReference type="UniPathway" id="UPA00252"/>
<comment type="subcellular location">
    <subcellularLocation>
        <location evidence="2">Cell inner membrane</location>
        <topology evidence="2">Multi-pass membrane protein</topology>
    </subcellularLocation>
</comment>
<evidence type="ECO:0000256" key="10">
    <source>
        <dbReference type="SAM" id="Phobius"/>
    </source>
</evidence>
<keyword evidence="7 10" id="KW-1133">Transmembrane helix</keyword>
<evidence type="ECO:0000256" key="2">
    <source>
        <dbReference type="ARBA" id="ARBA00004429"/>
    </source>
</evidence>
<dbReference type="InterPro" id="IPR005254">
    <property type="entry name" value="Heme_biosyn_assoc_TPR_pro"/>
</dbReference>
<comment type="function">
    <text evidence="1">Involved in a late step of protoheme IX synthesis.</text>
</comment>
<proteinExistence type="predicted"/>
<dbReference type="RefSeq" id="WP_046520290.1">
    <property type="nucleotide sequence ID" value="NZ_LAVS01000030.1"/>
</dbReference>
<protein>
    <submittedName>
        <fullName evidence="12">Heme biosynthesis protein HemY</fullName>
    </submittedName>
</protein>
<evidence type="ECO:0000256" key="7">
    <source>
        <dbReference type="ARBA" id="ARBA00022989"/>
    </source>
</evidence>
<evidence type="ECO:0000313" key="12">
    <source>
        <dbReference type="EMBL" id="RRJ18223.1"/>
    </source>
</evidence>
<keyword evidence="6 10" id="KW-0812">Transmembrane</keyword>
<dbReference type="AlphaFoldDB" id="A0A3P3QCZ0"/>
<accession>A0A3P3QCZ0</accession>